<dbReference type="EMBL" id="JAVRQI010000019">
    <property type="protein sequence ID" value="MDT1064202.1"/>
    <property type="molecule type" value="Genomic_DNA"/>
</dbReference>
<gene>
    <name evidence="1" type="ORF">RM190_20230</name>
</gene>
<evidence type="ECO:0000313" key="1">
    <source>
        <dbReference type="EMBL" id="MDT1064202.1"/>
    </source>
</evidence>
<reference evidence="2" key="1">
    <citation type="submission" date="2023-07" db="EMBL/GenBank/DDBJ databases">
        <title>Characterization of two Paracoccaceae strains isolated from Phycosphere and proposal of Xinfangfangia lacusdiani sp. nov.</title>
        <authorList>
            <person name="Deng Y."/>
            <person name="Zhang Y.Q."/>
        </authorList>
    </citation>
    <scope>NUCLEOTIDE SEQUENCE [LARGE SCALE GENOMIC DNA]</scope>
    <source>
        <strain evidence="2">CPCC 101403</strain>
    </source>
</reference>
<accession>A0ABU3EIX3</accession>
<name>A0ABU3EIX3_9RHOB</name>
<sequence>MLGLMKTCSKLGISFFAYLGDQLGINGTNEPIQPLLRLIDATLA</sequence>
<dbReference type="Proteomes" id="UP001251085">
    <property type="component" value="Unassembled WGS sequence"/>
</dbReference>
<evidence type="ECO:0000313" key="2">
    <source>
        <dbReference type="Proteomes" id="UP001251085"/>
    </source>
</evidence>
<organism evidence="1 2">
    <name type="scientific">Paracoccus broussonetiae</name>
    <dbReference type="NCBI Taxonomy" id="3075834"/>
    <lineage>
        <taxon>Bacteria</taxon>
        <taxon>Pseudomonadati</taxon>
        <taxon>Pseudomonadota</taxon>
        <taxon>Alphaproteobacteria</taxon>
        <taxon>Rhodobacterales</taxon>
        <taxon>Paracoccaceae</taxon>
        <taxon>Paracoccus</taxon>
    </lineage>
</organism>
<keyword evidence="2" id="KW-1185">Reference proteome</keyword>
<protein>
    <submittedName>
        <fullName evidence="1">Uncharacterized protein</fullName>
    </submittedName>
</protein>
<comment type="caution">
    <text evidence="1">The sequence shown here is derived from an EMBL/GenBank/DDBJ whole genome shotgun (WGS) entry which is preliminary data.</text>
</comment>
<proteinExistence type="predicted"/>